<dbReference type="Proteomes" id="UP000886124">
    <property type="component" value="Unassembled WGS sequence"/>
</dbReference>
<protein>
    <submittedName>
        <fullName evidence="1">Uncharacterized protein</fullName>
    </submittedName>
</protein>
<name>A0A7V5PPT4_CALAY</name>
<proteinExistence type="predicted"/>
<gene>
    <name evidence="1" type="ORF">ENJ89_07600</name>
</gene>
<accession>A0A7V5PPT4</accession>
<dbReference type="EMBL" id="DROD01000494">
    <property type="protein sequence ID" value="HHJ53044.1"/>
    <property type="molecule type" value="Genomic_DNA"/>
</dbReference>
<sequence>MTESDYFFLKRLQSFPHRRINHLAPPETSQCDFTHLLMDYLNHHLGRQVEVKSLRLLGV</sequence>
<comment type="caution">
    <text evidence="1">The sequence shown here is derived from an EMBL/GenBank/DDBJ whole genome shotgun (WGS) entry which is preliminary data.</text>
</comment>
<reference evidence="1" key="1">
    <citation type="journal article" date="2020" name="mSystems">
        <title>Genome- and Community-Level Interaction Insights into Carbon Utilization and Element Cycling Functions of Hydrothermarchaeota in Hydrothermal Sediment.</title>
        <authorList>
            <person name="Zhou Z."/>
            <person name="Liu Y."/>
            <person name="Xu W."/>
            <person name="Pan J."/>
            <person name="Luo Z.H."/>
            <person name="Li M."/>
        </authorList>
    </citation>
    <scope>NUCLEOTIDE SEQUENCE [LARGE SCALE GENOMIC DNA]</scope>
    <source>
        <strain evidence="1">HyVt-527</strain>
    </source>
</reference>
<evidence type="ECO:0000313" key="1">
    <source>
        <dbReference type="EMBL" id="HHJ53044.1"/>
    </source>
</evidence>
<organism evidence="1">
    <name type="scientific">Caldithrix abyssi</name>
    <dbReference type="NCBI Taxonomy" id="187145"/>
    <lineage>
        <taxon>Bacteria</taxon>
        <taxon>Pseudomonadati</taxon>
        <taxon>Calditrichota</taxon>
        <taxon>Calditrichia</taxon>
        <taxon>Calditrichales</taxon>
        <taxon>Calditrichaceae</taxon>
        <taxon>Caldithrix</taxon>
    </lineage>
</organism>
<dbReference type="AlphaFoldDB" id="A0A7V5PPT4"/>